<dbReference type="AlphaFoldDB" id="A0A9X0QBE3"/>
<evidence type="ECO:0000259" key="1">
    <source>
        <dbReference type="Pfam" id="PF01261"/>
    </source>
</evidence>
<dbReference type="PANTHER" id="PTHR12110:SF21">
    <property type="entry name" value="XYLOSE ISOMERASE-LIKE TIM BARREL DOMAIN-CONTAINING PROTEIN"/>
    <property type="match status" value="1"/>
</dbReference>
<protein>
    <submittedName>
        <fullName evidence="2">Sugar phosphate isomerase/epimerase</fullName>
    </submittedName>
</protein>
<evidence type="ECO:0000313" key="2">
    <source>
        <dbReference type="EMBL" id="MBB5327094.1"/>
    </source>
</evidence>
<sequence length="291" mass="32158">MQPGLSTHVFLPQRLHPGLLDALHKSGAQVIELFAARHHFDYTDRAAVRDIATWFNSTGVGATLHQPLYLSDRADAQWSRHVAPNLNLIDPEKSRRISAMDEVKRALESAEQIPISACTLHLGNKDDAWNLRALENSLTAIEHLKAFAHPLGVRILLENLQNEITTPEHLLEILKVGHFDRVGITLDVGHAHLAAPDANKGIDEAFELLKPRIAELHIHDNLGSKDDHLWPGTAGIDWHNVARHIATLPANTPGILEIAHELEETPESATTKSTQAFDLLKRTAEATAQSN</sequence>
<dbReference type="InterPro" id="IPR050312">
    <property type="entry name" value="IolE/XylAMocC-like"/>
</dbReference>
<dbReference type="SUPFAM" id="SSF51658">
    <property type="entry name" value="Xylose isomerase-like"/>
    <property type="match status" value="1"/>
</dbReference>
<gene>
    <name evidence="2" type="ORF">HDF14_000688</name>
</gene>
<dbReference type="InterPro" id="IPR036237">
    <property type="entry name" value="Xyl_isomerase-like_sf"/>
</dbReference>
<organism evidence="2 3">
    <name type="scientific">Tunturiibacter gelidiferens</name>
    <dbReference type="NCBI Taxonomy" id="3069689"/>
    <lineage>
        <taxon>Bacteria</taxon>
        <taxon>Pseudomonadati</taxon>
        <taxon>Acidobacteriota</taxon>
        <taxon>Terriglobia</taxon>
        <taxon>Terriglobales</taxon>
        <taxon>Acidobacteriaceae</taxon>
        <taxon>Tunturiibacter</taxon>
    </lineage>
</organism>
<dbReference type="Gene3D" id="3.20.20.150">
    <property type="entry name" value="Divalent-metal-dependent TIM barrel enzymes"/>
    <property type="match status" value="1"/>
</dbReference>
<dbReference type="Proteomes" id="UP000535182">
    <property type="component" value="Unassembled WGS sequence"/>
</dbReference>
<evidence type="ECO:0000313" key="3">
    <source>
        <dbReference type="Proteomes" id="UP000535182"/>
    </source>
</evidence>
<keyword evidence="3" id="KW-1185">Reference proteome</keyword>
<proteinExistence type="predicted"/>
<accession>A0A9X0QBE3</accession>
<name>A0A9X0QBE3_9BACT</name>
<dbReference type="GO" id="GO:0016853">
    <property type="term" value="F:isomerase activity"/>
    <property type="evidence" value="ECO:0007669"/>
    <property type="project" value="UniProtKB-KW"/>
</dbReference>
<dbReference type="EMBL" id="JACHEB010000001">
    <property type="protein sequence ID" value="MBB5327094.1"/>
    <property type="molecule type" value="Genomic_DNA"/>
</dbReference>
<dbReference type="PANTHER" id="PTHR12110">
    <property type="entry name" value="HYDROXYPYRUVATE ISOMERASE"/>
    <property type="match status" value="1"/>
</dbReference>
<reference evidence="2 3" key="1">
    <citation type="submission" date="2020-08" db="EMBL/GenBank/DDBJ databases">
        <title>Genomic Encyclopedia of Type Strains, Phase IV (KMG-V): Genome sequencing to study the core and pangenomes of soil and plant-associated prokaryotes.</title>
        <authorList>
            <person name="Whitman W."/>
        </authorList>
    </citation>
    <scope>NUCLEOTIDE SEQUENCE [LARGE SCALE GENOMIC DNA]</scope>
    <source>
        <strain evidence="2 3">X5P2</strain>
    </source>
</reference>
<keyword evidence="2" id="KW-0413">Isomerase</keyword>
<dbReference type="InterPro" id="IPR013022">
    <property type="entry name" value="Xyl_isomerase-like_TIM-brl"/>
</dbReference>
<dbReference type="RefSeq" id="WP_183973457.1">
    <property type="nucleotide sequence ID" value="NZ_JACHEB010000001.1"/>
</dbReference>
<dbReference type="Pfam" id="PF01261">
    <property type="entry name" value="AP_endonuc_2"/>
    <property type="match status" value="1"/>
</dbReference>
<comment type="caution">
    <text evidence="2">The sequence shown here is derived from an EMBL/GenBank/DDBJ whole genome shotgun (WGS) entry which is preliminary data.</text>
</comment>
<feature type="domain" description="Xylose isomerase-like TIM barrel" evidence="1">
    <location>
        <begin position="20"/>
        <end position="267"/>
    </location>
</feature>